<dbReference type="VEuPathDB" id="FungiDB:H257_05231"/>
<proteinExistence type="predicted"/>
<gene>
    <name evidence="1" type="ORF">H257_05231</name>
</gene>
<dbReference type="EMBL" id="KI913122">
    <property type="protein sequence ID" value="ETV82662.1"/>
    <property type="molecule type" value="Genomic_DNA"/>
</dbReference>
<reference evidence="1" key="1">
    <citation type="submission" date="2013-12" db="EMBL/GenBank/DDBJ databases">
        <title>The Genome Sequence of Aphanomyces astaci APO3.</title>
        <authorList>
            <consortium name="The Broad Institute Genomics Platform"/>
            <person name="Russ C."/>
            <person name="Tyler B."/>
            <person name="van West P."/>
            <person name="Dieguez-Uribeondo J."/>
            <person name="Young S.K."/>
            <person name="Zeng Q."/>
            <person name="Gargeya S."/>
            <person name="Fitzgerald M."/>
            <person name="Abouelleil A."/>
            <person name="Alvarado L."/>
            <person name="Chapman S.B."/>
            <person name="Gainer-Dewar J."/>
            <person name="Goldberg J."/>
            <person name="Griggs A."/>
            <person name="Gujja S."/>
            <person name="Hansen M."/>
            <person name="Howarth C."/>
            <person name="Imamovic A."/>
            <person name="Ireland A."/>
            <person name="Larimer J."/>
            <person name="McCowan C."/>
            <person name="Murphy C."/>
            <person name="Pearson M."/>
            <person name="Poon T.W."/>
            <person name="Priest M."/>
            <person name="Roberts A."/>
            <person name="Saif S."/>
            <person name="Shea T."/>
            <person name="Sykes S."/>
            <person name="Wortman J."/>
            <person name="Nusbaum C."/>
            <person name="Birren B."/>
        </authorList>
    </citation>
    <scope>NUCLEOTIDE SEQUENCE [LARGE SCALE GENOMIC DNA]</scope>
    <source>
        <strain evidence="1">APO3</strain>
    </source>
</reference>
<accession>W4GSJ4</accession>
<sequence length="147" mass="16614">MRMFCKLPLKFLGPLPLLKLVGAVAAAFGSCINIQTSVFGVYDYGLPPLPSNWALVDMTCLEFLMQNSLLVLEDFTRFVIQQQGYVSLDVASAFYMLWWVHPEMVANSKGKPWVFLLSQDTTPIYITVYRGGMSDVVMAITSSWRWT</sequence>
<dbReference type="PROSITE" id="PS51257">
    <property type="entry name" value="PROKAR_LIPOPROTEIN"/>
    <property type="match status" value="1"/>
</dbReference>
<organism evidence="1">
    <name type="scientific">Aphanomyces astaci</name>
    <name type="common">Crayfish plague agent</name>
    <dbReference type="NCBI Taxonomy" id="112090"/>
    <lineage>
        <taxon>Eukaryota</taxon>
        <taxon>Sar</taxon>
        <taxon>Stramenopiles</taxon>
        <taxon>Oomycota</taxon>
        <taxon>Saprolegniomycetes</taxon>
        <taxon>Saprolegniales</taxon>
        <taxon>Verrucalvaceae</taxon>
        <taxon>Aphanomyces</taxon>
    </lineage>
</organism>
<dbReference type="RefSeq" id="XP_009828331.1">
    <property type="nucleotide sequence ID" value="XM_009830029.1"/>
</dbReference>
<dbReference type="GeneID" id="20807227"/>
<name>W4GSJ4_APHAT</name>
<evidence type="ECO:0000313" key="1">
    <source>
        <dbReference type="EMBL" id="ETV82662.1"/>
    </source>
</evidence>
<dbReference type="AlphaFoldDB" id="W4GSJ4"/>
<protein>
    <submittedName>
        <fullName evidence="1">Uncharacterized protein</fullName>
    </submittedName>
</protein>